<dbReference type="GO" id="GO:0016485">
    <property type="term" value="P:protein processing"/>
    <property type="evidence" value="ECO:0007669"/>
    <property type="project" value="TreeGrafter"/>
</dbReference>
<dbReference type="PANTHER" id="PTHR11733:SF240">
    <property type="entry name" value="GH14155P-RELATED"/>
    <property type="match status" value="1"/>
</dbReference>
<dbReference type="InterPro" id="IPR008753">
    <property type="entry name" value="Peptidase_M13_N"/>
</dbReference>
<comment type="similarity">
    <text evidence="2">Belongs to the venom metalloproteinase (M12B) family.</text>
</comment>
<evidence type="ECO:0000256" key="1">
    <source>
        <dbReference type="ARBA" id="ARBA00001947"/>
    </source>
</evidence>
<evidence type="ECO:0000256" key="9">
    <source>
        <dbReference type="SAM" id="Phobius"/>
    </source>
</evidence>
<dbReference type="AlphaFoldDB" id="A0A2I9LPD5"/>
<dbReference type="Gene3D" id="1.10.1380.10">
    <property type="entry name" value="Neutral endopeptidase , domain2"/>
    <property type="match status" value="1"/>
</dbReference>
<keyword evidence="8" id="KW-0482">Metalloprotease</keyword>
<reference evidence="12" key="1">
    <citation type="journal article" date="2017" name="Toxicon">
        <title>Venom-gland transcriptomics and venom proteomics of the Hentz striped scorpion (Centruroides hentzi; Buthidae) reveal high toxin diversity in a harmless member of a lethal family.</title>
        <authorList>
            <person name="Ward M.J."/>
            <person name="Ellsworth S.A."/>
            <person name="Rokyta D.R."/>
        </authorList>
    </citation>
    <scope>NUCLEOTIDE SEQUENCE</scope>
    <source>
        <tissue evidence="12">Venom gland</tissue>
    </source>
</reference>
<keyword evidence="9" id="KW-0472">Membrane</keyword>
<evidence type="ECO:0000256" key="3">
    <source>
        <dbReference type="ARBA" id="ARBA00007357"/>
    </source>
</evidence>
<dbReference type="CDD" id="cd08662">
    <property type="entry name" value="M13"/>
    <property type="match status" value="1"/>
</dbReference>
<dbReference type="GO" id="GO:0004222">
    <property type="term" value="F:metalloendopeptidase activity"/>
    <property type="evidence" value="ECO:0007669"/>
    <property type="project" value="InterPro"/>
</dbReference>
<keyword evidence="5" id="KW-0479">Metal-binding</keyword>
<dbReference type="GO" id="GO:0046872">
    <property type="term" value="F:metal ion binding"/>
    <property type="evidence" value="ECO:0007669"/>
    <property type="project" value="UniProtKB-KW"/>
</dbReference>
<protein>
    <submittedName>
        <fullName evidence="12">Neprilysin</fullName>
    </submittedName>
</protein>
<sequence length="742" mass="87172">MEIEKSGAEFPAKKKCTSWHRRSKLERCFFIVCIVLIIVFIITIALITGLHNKNSNNEVIPKEEICLTPICKQEAGRILQNMDTSVNPCDDFYKFTCGSYLKYRDIYSDWIDPDTELRGHIKYLQKEALERLEESTKTLNYIEKVKKFYKSCLKKSTSVKQILVDILDALQISGWPFTEYPRDKHLSINIEEVLAKYMIYKPTGIFFQSTSYIQNDTWQSIYMNMGYAAVYTEALFNDTDEYLVQLKERYKSLFRYVFIRIGLDPTDINEIMNEIIDFETRLAKMSENVSYNTTMVTISNLDSVCNQIKWSDVFKFLFEYMDHVQNYNNAIQLEVNLELMMSFCKLFENTKPRIIYNTVIWNIVIKYLHEFDFIFRELSFDEKRGMAINILTPKSYERQKWRECIGDFRMPFRFGLEYYMLEYTQAAEEIKEVESYIKEVLKATEEIILEKKWIDDYSKDILISKVKNVKYHVGHTNSSLIIPMLTEIFSKIKVTDNHVKNTMETDKYESTDNFFEGTLTKLNSKRERFDTYKVNAYYSDQNSGLITVPLGIMQPPYFAYGAPRYLNYGGIGGTIGHEISHGFGELEQMKVKSGGNEKVVDWPKKFLNEFNERKNCLIKQYSKLPLEGNITIEGRNTIYDDLADNSGMVIAYRAYKRYLQQHGKEPNLPGLDYTNEQMFFIGSAQEKCEKVQSLFEVYGRDTHSPNKYRTLVPLMNFKEFSKVFNCPSNSEMNPEQKCEIWD</sequence>
<evidence type="ECO:0000259" key="11">
    <source>
        <dbReference type="Pfam" id="PF05649"/>
    </source>
</evidence>
<dbReference type="InterPro" id="IPR000718">
    <property type="entry name" value="Peptidase_M13"/>
</dbReference>
<accession>A0A2I9LPD5</accession>
<feature type="transmembrane region" description="Helical" evidence="9">
    <location>
        <begin position="28"/>
        <end position="50"/>
    </location>
</feature>
<evidence type="ECO:0000256" key="6">
    <source>
        <dbReference type="ARBA" id="ARBA00022801"/>
    </source>
</evidence>
<organism evidence="12">
    <name type="scientific">Centruroides hentzi</name>
    <dbReference type="NCBI Taxonomy" id="88313"/>
    <lineage>
        <taxon>Eukaryota</taxon>
        <taxon>Metazoa</taxon>
        <taxon>Ecdysozoa</taxon>
        <taxon>Arthropoda</taxon>
        <taxon>Chelicerata</taxon>
        <taxon>Arachnida</taxon>
        <taxon>Scorpiones</taxon>
        <taxon>Buthida</taxon>
        <taxon>Buthoidea</taxon>
        <taxon>Buthidae</taxon>
        <taxon>Centruroides</taxon>
    </lineage>
</organism>
<evidence type="ECO:0000256" key="7">
    <source>
        <dbReference type="ARBA" id="ARBA00022833"/>
    </source>
</evidence>
<keyword evidence="9" id="KW-0812">Transmembrane</keyword>
<dbReference type="InterPro" id="IPR018497">
    <property type="entry name" value="Peptidase_M13_C"/>
</dbReference>
<dbReference type="Pfam" id="PF01431">
    <property type="entry name" value="Peptidase_M13"/>
    <property type="match status" value="1"/>
</dbReference>
<evidence type="ECO:0000256" key="2">
    <source>
        <dbReference type="ARBA" id="ARBA00006629"/>
    </source>
</evidence>
<dbReference type="PRINTS" id="PR00786">
    <property type="entry name" value="NEPRILYSIN"/>
</dbReference>
<dbReference type="GO" id="GO:0005886">
    <property type="term" value="C:plasma membrane"/>
    <property type="evidence" value="ECO:0007669"/>
    <property type="project" value="TreeGrafter"/>
</dbReference>
<evidence type="ECO:0000256" key="4">
    <source>
        <dbReference type="ARBA" id="ARBA00022670"/>
    </source>
</evidence>
<name>A0A2I9LPD5_9SCOR</name>
<dbReference type="InterPro" id="IPR042089">
    <property type="entry name" value="Peptidase_M13_dom_2"/>
</dbReference>
<evidence type="ECO:0000259" key="10">
    <source>
        <dbReference type="Pfam" id="PF01431"/>
    </source>
</evidence>
<feature type="domain" description="Peptidase M13 N-terminal" evidence="11">
    <location>
        <begin position="88"/>
        <end position="475"/>
    </location>
</feature>
<evidence type="ECO:0000256" key="8">
    <source>
        <dbReference type="ARBA" id="ARBA00023049"/>
    </source>
</evidence>
<dbReference type="PANTHER" id="PTHR11733">
    <property type="entry name" value="ZINC METALLOPROTEASE FAMILY M13 NEPRILYSIN-RELATED"/>
    <property type="match status" value="1"/>
</dbReference>
<keyword evidence="4" id="KW-0645">Protease</keyword>
<dbReference type="EMBL" id="GFWZ01000255">
    <property type="protein sequence ID" value="MBW20245.1"/>
    <property type="molecule type" value="Transcribed_RNA"/>
</dbReference>
<keyword evidence="9" id="KW-1133">Transmembrane helix</keyword>
<dbReference type="Gene3D" id="3.40.390.10">
    <property type="entry name" value="Collagenase (Catalytic Domain)"/>
    <property type="match status" value="1"/>
</dbReference>
<dbReference type="PROSITE" id="PS51885">
    <property type="entry name" value="NEPRILYSIN"/>
    <property type="match status" value="1"/>
</dbReference>
<keyword evidence="6" id="KW-0378">Hydrolase</keyword>
<comment type="cofactor">
    <cofactor evidence="1">
        <name>Zn(2+)</name>
        <dbReference type="ChEBI" id="CHEBI:29105"/>
    </cofactor>
</comment>
<proteinExistence type="inferred from homology"/>
<evidence type="ECO:0000256" key="5">
    <source>
        <dbReference type="ARBA" id="ARBA00022723"/>
    </source>
</evidence>
<comment type="similarity">
    <text evidence="3">Belongs to the peptidase M13 family.</text>
</comment>
<keyword evidence="7" id="KW-0862">Zinc</keyword>
<feature type="domain" description="Peptidase M13 C-terminal" evidence="10">
    <location>
        <begin position="535"/>
        <end position="740"/>
    </location>
</feature>
<dbReference type="InterPro" id="IPR024079">
    <property type="entry name" value="MetalloPept_cat_dom_sf"/>
</dbReference>
<evidence type="ECO:0000313" key="12">
    <source>
        <dbReference type="EMBL" id="MBW20245.1"/>
    </source>
</evidence>
<dbReference type="SUPFAM" id="SSF55486">
    <property type="entry name" value="Metalloproteases ('zincins'), catalytic domain"/>
    <property type="match status" value="1"/>
</dbReference>
<dbReference type="Pfam" id="PF05649">
    <property type="entry name" value="Peptidase_M13_N"/>
    <property type="match status" value="1"/>
</dbReference>